<keyword evidence="1" id="KW-1133">Transmembrane helix</keyword>
<dbReference type="PANTHER" id="PTHR35531">
    <property type="entry name" value="INNER MEMBRANE PROTEIN YBCI-RELATED"/>
    <property type="match status" value="1"/>
</dbReference>
<dbReference type="Pfam" id="PF04307">
    <property type="entry name" value="YdjM"/>
    <property type="match status" value="1"/>
</dbReference>
<feature type="transmembrane region" description="Helical" evidence="1">
    <location>
        <begin position="111"/>
        <end position="134"/>
    </location>
</feature>
<dbReference type="InterPro" id="IPR007404">
    <property type="entry name" value="YdjM-like"/>
</dbReference>
<protein>
    <submittedName>
        <fullName evidence="2">Metal-dependent hydrolase</fullName>
    </submittedName>
</protein>
<dbReference type="RefSeq" id="WP_282201565.1">
    <property type="nucleotide sequence ID" value="NZ_BOQE01000002.1"/>
</dbReference>
<evidence type="ECO:0000313" key="2">
    <source>
        <dbReference type="EMBL" id="GIM48520.1"/>
    </source>
</evidence>
<proteinExistence type="predicted"/>
<keyword evidence="2" id="KW-0378">Hydrolase</keyword>
<feature type="transmembrane region" description="Helical" evidence="1">
    <location>
        <begin position="177"/>
        <end position="201"/>
    </location>
</feature>
<dbReference type="AlphaFoldDB" id="A0AAV4LLR6"/>
<evidence type="ECO:0000256" key="1">
    <source>
        <dbReference type="SAM" id="Phobius"/>
    </source>
</evidence>
<dbReference type="GO" id="GO:0016787">
    <property type="term" value="F:hydrolase activity"/>
    <property type="evidence" value="ECO:0007669"/>
    <property type="project" value="UniProtKB-KW"/>
</dbReference>
<organism evidence="2 3">
    <name type="scientific">Collibacillus ludicampi</name>
    <dbReference type="NCBI Taxonomy" id="2771369"/>
    <lineage>
        <taxon>Bacteria</taxon>
        <taxon>Bacillati</taxon>
        <taxon>Bacillota</taxon>
        <taxon>Bacilli</taxon>
        <taxon>Bacillales</taxon>
        <taxon>Alicyclobacillaceae</taxon>
        <taxon>Collibacillus</taxon>
    </lineage>
</organism>
<dbReference type="PANTHER" id="PTHR35531:SF1">
    <property type="entry name" value="INNER MEMBRANE PROTEIN YBCI-RELATED"/>
    <property type="match status" value="1"/>
</dbReference>
<keyword evidence="1" id="KW-0472">Membrane</keyword>
<dbReference type="Proteomes" id="UP001057291">
    <property type="component" value="Unassembled WGS sequence"/>
</dbReference>
<sequence length="211" mass="22795">MLGRTHMMLGALVGVVMTANAPGLGMLEGAAIGAIAGLMPDLDHPNSTLTRKVAPISLGSRKISLALIALGVIKLAWDGWLPWHQVGMIALWALIAALSPHRGITHSLIGLLFATYGLMGWLGPLWTVFAAAYLSHLVADMLTDGGVPLLWPWKFDFHIPTGLHTGRFFTRMIEKGIQLVASLAIVGGLILHFNDFVRLALSQVQHLQKIF</sequence>
<keyword evidence="1" id="KW-0812">Transmembrane</keyword>
<comment type="caution">
    <text evidence="2">The sequence shown here is derived from an EMBL/GenBank/DDBJ whole genome shotgun (WGS) entry which is preliminary data.</text>
</comment>
<name>A0AAV4LLR6_9BACL</name>
<keyword evidence="3" id="KW-1185">Reference proteome</keyword>
<gene>
    <name evidence="2" type="ORF">DNHGIG_40690</name>
</gene>
<feature type="transmembrane region" description="Helical" evidence="1">
    <location>
        <begin position="80"/>
        <end position="99"/>
    </location>
</feature>
<accession>A0AAV4LLR6</accession>
<reference evidence="2" key="1">
    <citation type="journal article" date="2023" name="Int. J. Syst. Evol. Microbiol.">
        <title>Collibacillus ludicampi gen. nov., sp. nov., a new soil bacterium of the family Alicyclobacillaceae.</title>
        <authorList>
            <person name="Jojima T."/>
            <person name="Ioku Y."/>
            <person name="Fukuta Y."/>
            <person name="Shirasaka N."/>
            <person name="Matsumura Y."/>
            <person name="Mori M."/>
        </authorList>
    </citation>
    <scope>NUCLEOTIDE SEQUENCE</scope>
    <source>
        <strain evidence="2">TP075</strain>
    </source>
</reference>
<evidence type="ECO:0000313" key="3">
    <source>
        <dbReference type="Proteomes" id="UP001057291"/>
    </source>
</evidence>
<dbReference type="EMBL" id="BOQE01000002">
    <property type="protein sequence ID" value="GIM48520.1"/>
    <property type="molecule type" value="Genomic_DNA"/>
</dbReference>